<evidence type="ECO:0000313" key="3">
    <source>
        <dbReference type="Proteomes" id="UP000199438"/>
    </source>
</evidence>
<evidence type="ECO:0000313" key="2">
    <source>
        <dbReference type="EMBL" id="SFC86114.1"/>
    </source>
</evidence>
<evidence type="ECO:0000256" key="1">
    <source>
        <dbReference type="SAM" id="Phobius"/>
    </source>
</evidence>
<dbReference type="RefSeq" id="WP_092544670.1">
    <property type="nucleotide sequence ID" value="NZ_FOKV01000010.1"/>
</dbReference>
<evidence type="ECO:0008006" key="4">
    <source>
        <dbReference type="Google" id="ProtNLM"/>
    </source>
</evidence>
<protein>
    <recommendedName>
        <fullName evidence="4">Bacteroides conjugative transposon TraK protein</fullName>
    </recommendedName>
</protein>
<accession>A0A1I1MKT6</accession>
<dbReference type="STRING" id="1334022.SAMN04487907_11020"/>
<keyword evidence="3" id="KW-1185">Reference proteome</keyword>
<dbReference type="Proteomes" id="UP000199438">
    <property type="component" value="Unassembled WGS sequence"/>
</dbReference>
<dbReference type="EMBL" id="FOKV01000010">
    <property type="protein sequence ID" value="SFC86114.1"/>
    <property type="molecule type" value="Genomic_DNA"/>
</dbReference>
<keyword evidence="1" id="KW-0812">Transmembrane</keyword>
<name>A0A1I1MKT6_9FLAO</name>
<keyword evidence="1" id="KW-1133">Transmembrane helix</keyword>
<feature type="transmembrane region" description="Helical" evidence="1">
    <location>
        <begin position="17"/>
        <end position="38"/>
    </location>
</feature>
<dbReference type="AlphaFoldDB" id="A0A1I1MKT6"/>
<sequence>MKTPYTDIFAILKLNRLVSISISIGAFLAISYSAWLTYSIHNEALNNAFAVDANGNVLSLTWENKQDHLDVEVLAHLDNFHRYFYELESGTYEKHIEKALWLGDQSVSDLYQQKKADGVYNRLLQYSLVQQVTQVQSEIDIQNTPIPFRTTTIFKINRGGITDTYKLITSGKILRVERHFPKNPHGMLITDFYENSLQKVTY</sequence>
<organism evidence="2 3">
    <name type="scientific">Zunongwangia mangrovi</name>
    <dbReference type="NCBI Taxonomy" id="1334022"/>
    <lineage>
        <taxon>Bacteria</taxon>
        <taxon>Pseudomonadati</taxon>
        <taxon>Bacteroidota</taxon>
        <taxon>Flavobacteriia</taxon>
        <taxon>Flavobacteriales</taxon>
        <taxon>Flavobacteriaceae</taxon>
        <taxon>Zunongwangia</taxon>
    </lineage>
</organism>
<dbReference type="OrthoDB" id="1039148at2"/>
<gene>
    <name evidence="2" type="ORF">SAMN04487907_11020</name>
</gene>
<proteinExistence type="predicted"/>
<keyword evidence="1" id="KW-0472">Membrane</keyword>
<reference evidence="3" key="1">
    <citation type="submission" date="2016-10" db="EMBL/GenBank/DDBJ databases">
        <authorList>
            <person name="Varghese N."/>
            <person name="Submissions S."/>
        </authorList>
    </citation>
    <scope>NUCLEOTIDE SEQUENCE [LARGE SCALE GENOMIC DNA]</scope>
    <source>
        <strain evidence="3">DSM 24499</strain>
    </source>
</reference>